<sequence>MWDYGNGVGEPKDPILIGVKFQKEFEHSGCRSFGYTSQEKVEGDQERYGAMAEEEIAAKLAATNELFQNAVQERNGTALAKGRAASKGSVTL</sequence>
<evidence type="ECO:0000313" key="1">
    <source>
        <dbReference type="EMBL" id="KAJ1100478.1"/>
    </source>
</evidence>
<organism evidence="1 2">
    <name type="scientific">Pleurodeles waltl</name>
    <name type="common">Iberian ribbed newt</name>
    <dbReference type="NCBI Taxonomy" id="8319"/>
    <lineage>
        <taxon>Eukaryota</taxon>
        <taxon>Metazoa</taxon>
        <taxon>Chordata</taxon>
        <taxon>Craniata</taxon>
        <taxon>Vertebrata</taxon>
        <taxon>Euteleostomi</taxon>
        <taxon>Amphibia</taxon>
        <taxon>Batrachia</taxon>
        <taxon>Caudata</taxon>
        <taxon>Salamandroidea</taxon>
        <taxon>Salamandridae</taxon>
        <taxon>Pleurodelinae</taxon>
        <taxon>Pleurodeles</taxon>
    </lineage>
</organism>
<dbReference type="AlphaFoldDB" id="A0AAV7MAU6"/>
<proteinExistence type="predicted"/>
<keyword evidence="2" id="KW-1185">Reference proteome</keyword>
<dbReference type="Proteomes" id="UP001066276">
    <property type="component" value="Chromosome 10"/>
</dbReference>
<name>A0AAV7MAU6_PLEWA</name>
<accession>A0AAV7MAU6</accession>
<reference evidence="1" key="1">
    <citation type="journal article" date="2022" name="bioRxiv">
        <title>Sequencing and chromosome-scale assembly of the giantPleurodeles waltlgenome.</title>
        <authorList>
            <person name="Brown T."/>
            <person name="Elewa A."/>
            <person name="Iarovenko S."/>
            <person name="Subramanian E."/>
            <person name="Araus A.J."/>
            <person name="Petzold A."/>
            <person name="Susuki M."/>
            <person name="Suzuki K.-i.T."/>
            <person name="Hayashi T."/>
            <person name="Toyoda A."/>
            <person name="Oliveira C."/>
            <person name="Osipova E."/>
            <person name="Leigh N.D."/>
            <person name="Simon A."/>
            <person name="Yun M.H."/>
        </authorList>
    </citation>
    <scope>NUCLEOTIDE SEQUENCE</scope>
    <source>
        <strain evidence="1">20211129_DDA</strain>
        <tissue evidence="1">Liver</tissue>
    </source>
</reference>
<protein>
    <submittedName>
        <fullName evidence="1">Uncharacterized protein</fullName>
    </submittedName>
</protein>
<evidence type="ECO:0000313" key="2">
    <source>
        <dbReference type="Proteomes" id="UP001066276"/>
    </source>
</evidence>
<gene>
    <name evidence="1" type="ORF">NDU88_005564</name>
</gene>
<dbReference type="EMBL" id="JANPWB010000014">
    <property type="protein sequence ID" value="KAJ1100478.1"/>
    <property type="molecule type" value="Genomic_DNA"/>
</dbReference>
<comment type="caution">
    <text evidence="1">The sequence shown here is derived from an EMBL/GenBank/DDBJ whole genome shotgun (WGS) entry which is preliminary data.</text>
</comment>